<dbReference type="PANTHER" id="PTHR47942:SF16">
    <property type="entry name" value="PENTATRICOPEPTIDE REPEAT DOMAIN CONTAINING PROTEIN-RELATED"/>
    <property type="match status" value="1"/>
</dbReference>
<dbReference type="Proteomes" id="UP001187471">
    <property type="component" value="Unassembled WGS sequence"/>
</dbReference>
<protein>
    <submittedName>
        <fullName evidence="2">Uncharacterized protein</fullName>
    </submittedName>
</protein>
<dbReference type="Pfam" id="PF13041">
    <property type="entry name" value="PPR_2"/>
    <property type="match status" value="1"/>
</dbReference>
<keyword evidence="1" id="KW-0677">Repeat</keyword>
<name>A0AA88U7V5_9ASTE</name>
<dbReference type="InterPro" id="IPR011990">
    <property type="entry name" value="TPR-like_helical_dom_sf"/>
</dbReference>
<evidence type="ECO:0000256" key="1">
    <source>
        <dbReference type="ARBA" id="ARBA00022737"/>
    </source>
</evidence>
<dbReference type="EMBL" id="JAVXUO010002361">
    <property type="protein sequence ID" value="KAK2973888.1"/>
    <property type="molecule type" value="Genomic_DNA"/>
</dbReference>
<proteinExistence type="predicted"/>
<comment type="caution">
    <text evidence="2">The sequence shown here is derived from an EMBL/GenBank/DDBJ whole genome shotgun (WGS) entry which is preliminary data.</text>
</comment>
<evidence type="ECO:0000313" key="2">
    <source>
        <dbReference type="EMBL" id="KAK2973888.1"/>
    </source>
</evidence>
<sequence length="89" mass="9851">MAEVAEGEVLPLMRQRGVDPEVLTWILHARPDGRTTKTFDSMIDLGLVPDVYTYKILINGYCKQCGLLGVAPQLARPSPWSSAPRALVR</sequence>
<dbReference type="Gene3D" id="1.25.40.10">
    <property type="entry name" value="Tetratricopeptide repeat domain"/>
    <property type="match status" value="1"/>
</dbReference>
<reference evidence="2" key="1">
    <citation type="submission" date="2022-12" db="EMBL/GenBank/DDBJ databases">
        <title>Draft genome assemblies for two species of Escallonia (Escalloniales).</title>
        <authorList>
            <person name="Chanderbali A."/>
            <person name="Dervinis C."/>
            <person name="Anghel I."/>
            <person name="Soltis D."/>
            <person name="Soltis P."/>
            <person name="Zapata F."/>
        </authorList>
    </citation>
    <scope>NUCLEOTIDE SEQUENCE</scope>
    <source>
        <strain evidence="2">UCBG92.1500</strain>
        <tissue evidence="2">Leaf</tissue>
    </source>
</reference>
<organism evidence="2 3">
    <name type="scientific">Escallonia rubra</name>
    <dbReference type="NCBI Taxonomy" id="112253"/>
    <lineage>
        <taxon>Eukaryota</taxon>
        <taxon>Viridiplantae</taxon>
        <taxon>Streptophyta</taxon>
        <taxon>Embryophyta</taxon>
        <taxon>Tracheophyta</taxon>
        <taxon>Spermatophyta</taxon>
        <taxon>Magnoliopsida</taxon>
        <taxon>eudicotyledons</taxon>
        <taxon>Gunneridae</taxon>
        <taxon>Pentapetalae</taxon>
        <taxon>asterids</taxon>
        <taxon>campanulids</taxon>
        <taxon>Escalloniales</taxon>
        <taxon>Escalloniaceae</taxon>
        <taxon>Escallonia</taxon>
    </lineage>
</organism>
<keyword evidence="3" id="KW-1185">Reference proteome</keyword>
<gene>
    <name evidence="2" type="ORF">RJ640_013942</name>
</gene>
<dbReference type="InterPro" id="IPR002885">
    <property type="entry name" value="PPR_rpt"/>
</dbReference>
<dbReference type="AlphaFoldDB" id="A0AA88U7V5"/>
<dbReference type="PANTHER" id="PTHR47942">
    <property type="entry name" value="TETRATRICOPEPTIDE REPEAT (TPR)-LIKE SUPERFAMILY PROTEIN-RELATED"/>
    <property type="match status" value="1"/>
</dbReference>
<evidence type="ECO:0000313" key="3">
    <source>
        <dbReference type="Proteomes" id="UP001187471"/>
    </source>
</evidence>
<accession>A0AA88U7V5</accession>
<dbReference type="InterPro" id="IPR051222">
    <property type="entry name" value="PPR/CCM1_RNA-binding"/>
</dbReference>